<name>A0AAN8DJR8_CHAGU</name>
<protein>
    <submittedName>
        <fullName evidence="2">Uncharacterized protein</fullName>
    </submittedName>
</protein>
<dbReference type="Proteomes" id="UP001331515">
    <property type="component" value="Unassembled WGS sequence"/>
</dbReference>
<evidence type="ECO:0000256" key="1">
    <source>
        <dbReference type="SAM" id="MobiDB-lite"/>
    </source>
</evidence>
<comment type="caution">
    <text evidence="2">The sequence shown here is derived from an EMBL/GenBank/DDBJ whole genome shotgun (WGS) entry which is preliminary data.</text>
</comment>
<feature type="compositionally biased region" description="Polar residues" evidence="1">
    <location>
        <begin position="85"/>
        <end position="105"/>
    </location>
</feature>
<evidence type="ECO:0000313" key="3">
    <source>
        <dbReference type="Proteomes" id="UP001331515"/>
    </source>
</evidence>
<dbReference type="AlphaFoldDB" id="A0AAN8DJR8"/>
<sequence>MRQGKSREHLPSLPRSTEKPLRVQAMVDPHRLLLSEIRHFLPHETGFRSNCLCDVLQIWCKPPAESSLIPTATSCWVALGAETHSGGSSRQGRSTVPSVDSSSPGASHGFISTHEASEGEEAWEPCDL</sequence>
<feature type="compositionally biased region" description="Acidic residues" evidence="1">
    <location>
        <begin position="118"/>
        <end position="128"/>
    </location>
</feature>
<gene>
    <name evidence="2" type="ORF">CgunFtcFv8_001180</name>
</gene>
<feature type="region of interest" description="Disordered" evidence="1">
    <location>
        <begin position="83"/>
        <end position="128"/>
    </location>
</feature>
<keyword evidence="3" id="KW-1185">Reference proteome</keyword>
<organism evidence="2 3">
    <name type="scientific">Champsocephalus gunnari</name>
    <name type="common">Mackerel icefish</name>
    <dbReference type="NCBI Taxonomy" id="52237"/>
    <lineage>
        <taxon>Eukaryota</taxon>
        <taxon>Metazoa</taxon>
        <taxon>Chordata</taxon>
        <taxon>Craniata</taxon>
        <taxon>Vertebrata</taxon>
        <taxon>Euteleostomi</taxon>
        <taxon>Actinopterygii</taxon>
        <taxon>Neopterygii</taxon>
        <taxon>Teleostei</taxon>
        <taxon>Neoteleostei</taxon>
        <taxon>Acanthomorphata</taxon>
        <taxon>Eupercaria</taxon>
        <taxon>Perciformes</taxon>
        <taxon>Notothenioidei</taxon>
        <taxon>Channichthyidae</taxon>
        <taxon>Champsocephalus</taxon>
    </lineage>
</organism>
<proteinExistence type="predicted"/>
<feature type="region of interest" description="Disordered" evidence="1">
    <location>
        <begin position="1"/>
        <end position="20"/>
    </location>
</feature>
<reference evidence="2 3" key="1">
    <citation type="journal article" date="2023" name="Mol. Biol. Evol.">
        <title>Genomics of Secondarily Temperate Adaptation in the Only Non-Antarctic Icefish.</title>
        <authorList>
            <person name="Rivera-Colon A.G."/>
            <person name="Rayamajhi N."/>
            <person name="Minhas B.F."/>
            <person name="Madrigal G."/>
            <person name="Bilyk K.T."/>
            <person name="Yoon V."/>
            <person name="Hune M."/>
            <person name="Gregory S."/>
            <person name="Cheng C.H.C."/>
            <person name="Catchen J.M."/>
        </authorList>
    </citation>
    <scope>NUCLEOTIDE SEQUENCE [LARGE SCALE GENOMIC DNA]</scope>
    <source>
        <tissue evidence="2">White muscle</tissue>
    </source>
</reference>
<accession>A0AAN8DJR8</accession>
<dbReference type="EMBL" id="JAURVH010001521">
    <property type="protein sequence ID" value="KAK5924296.1"/>
    <property type="molecule type" value="Genomic_DNA"/>
</dbReference>
<evidence type="ECO:0000313" key="2">
    <source>
        <dbReference type="EMBL" id="KAK5924296.1"/>
    </source>
</evidence>